<reference evidence="3" key="1">
    <citation type="submission" date="2016-10" db="EMBL/GenBank/DDBJ databases">
        <authorList>
            <person name="Varghese N."/>
            <person name="Submissions S."/>
        </authorList>
    </citation>
    <scope>NUCLEOTIDE SEQUENCE [LARGE SCALE GENOMIC DNA]</scope>
    <source>
        <strain evidence="3">DSM 46136</strain>
    </source>
</reference>
<dbReference type="InterPro" id="IPR044925">
    <property type="entry name" value="His-Me_finger_sf"/>
</dbReference>
<keyword evidence="3" id="KW-1185">Reference proteome</keyword>
<dbReference type="EMBL" id="FPBA01000004">
    <property type="protein sequence ID" value="SFT55456.1"/>
    <property type="molecule type" value="Genomic_DNA"/>
</dbReference>
<dbReference type="RefSeq" id="WP_093578793.1">
    <property type="nucleotide sequence ID" value="NZ_FPBA01000004.1"/>
</dbReference>
<accession>A0A1I6YYB7</accession>
<sequence length="453" mass="50144">MNGTPNPDQPLYRADAARLVRARQHGTCALPGCHEPLPQQDRWATDPQGRLAGLVCYGHSLARKTDPRWRNLWDNPTTGGLTILPAGAHRWRGPWAKGAADLTADLTTDPTYDPPRTWSYAGTPVEVLLELQHRRCAICLHPLTFRTDADGSAGGVHVDHFDIWNPSAAAWVPTIRGILCPSCNTNLQRKVLDEHWWQPVLDRRQAYLASPPAQCWAVTRGLIYGRSRTGTGRGTFTPAAIASVTAKLLQIAGNDPAKQKVALDRRWFDWYYAGTWVHALLVEQAGRCAISGKTLQPPQRRNTRKTTNAATLDHAGPDRRRGTVRGLITPAWNARLREDTDIQALPPEAQVYLSNPPAQRSCSARNLCYSQASTAWLLPGVRPLPTGWTTAQVAAAVAAGRAVTARWRSDLWQVDRECQPTTCRLRKPTTKRRSTSRRRRPQPPRGAAPGSTD</sequence>
<feature type="region of interest" description="Disordered" evidence="1">
    <location>
        <begin position="422"/>
        <end position="453"/>
    </location>
</feature>
<gene>
    <name evidence="2" type="ORF">SAMN05660657_01483</name>
</gene>
<dbReference type="InterPro" id="IPR038563">
    <property type="entry name" value="Endonuclease_7_sf"/>
</dbReference>
<dbReference type="SUPFAM" id="SSF54060">
    <property type="entry name" value="His-Me finger endonucleases"/>
    <property type="match status" value="1"/>
</dbReference>
<evidence type="ECO:0000313" key="3">
    <source>
        <dbReference type="Proteomes" id="UP000199546"/>
    </source>
</evidence>
<dbReference type="Proteomes" id="UP000199546">
    <property type="component" value="Unassembled WGS sequence"/>
</dbReference>
<organism evidence="2 3">
    <name type="scientific">Geodermatophilus amargosae</name>
    <dbReference type="NCBI Taxonomy" id="1296565"/>
    <lineage>
        <taxon>Bacteria</taxon>
        <taxon>Bacillati</taxon>
        <taxon>Actinomycetota</taxon>
        <taxon>Actinomycetes</taxon>
        <taxon>Geodermatophilales</taxon>
        <taxon>Geodermatophilaceae</taxon>
        <taxon>Geodermatophilus</taxon>
    </lineage>
</organism>
<proteinExistence type="predicted"/>
<evidence type="ECO:0000256" key="1">
    <source>
        <dbReference type="SAM" id="MobiDB-lite"/>
    </source>
</evidence>
<dbReference type="Gene3D" id="3.40.1800.10">
    <property type="entry name" value="His-Me finger endonucleases"/>
    <property type="match status" value="1"/>
</dbReference>
<dbReference type="AlphaFoldDB" id="A0A1I6YYB7"/>
<evidence type="ECO:0000313" key="2">
    <source>
        <dbReference type="EMBL" id="SFT55456.1"/>
    </source>
</evidence>
<protein>
    <submittedName>
        <fullName evidence="2">Uncharacterized protein</fullName>
    </submittedName>
</protein>
<feature type="compositionally biased region" description="Basic residues" evidence="1">
    <location>
        <begin position="424"/>
        <end position="442"/>
    </location>
</feature>
<dbReference type="OrthoDB" id="581550at2"/>
<name>A0A1I6YYB7_9ACTN</name>
<feature type="region of interest" description="Disordered" evidence="1">
    <location>
        <begin position="293"/>
        <end position="320"/>
    </location>
</feature>